<name>A0A3B0TI55_9ZZZZ</name>
<dbReference type="PANTHER" id="PTHR46211">
    <property type="entry name" value="GLYCEROPHOSPHORYL DIESTER PHOSPHODIESTERASE"/>
    <property type="match status" value="1"/>
</dbReference>
<feature type="domain" description="GP-PDE" evidence="2">
    <location>
        <begin position="52"/>
        <end position="346"/>
    </location>
</feature>
<evidence type="ECO:0000313" key="3">
    <source>
        <dbReference type="EMBL" id="VAW06716.1"/>
    </source>
</evidence>
<evidence type="ECO:0000256" key="1">
    <source>
        <dbReference type="SAM" id="MobiDB-lite"/>
    </source>
</evidence>
<dbReference type="PANTHER" id="PTHR46211:SF14">
    <property type="entry name" value="GLYCEROPHOSPHODIESTER PHOSPHODIESTERASE"/>
    <property type="match status" value="1"/>
</dbReference>
<dbReference type="EC" id="3.1.4.46" evidence="3"/>
<sequence length="346" mass="37129">MTRTSASRITLVLAAVLVAGACQGAPAVPESEAPPETVAPPTTAIETPETDFDLQGHRGARGLQPENTLPSFETALDIGVTTLELDLHFSADGEVVIWHDATIDPAKCGLEPGAPSDIPDPDDPGVDTATLAIRSLSVDQLRWFRCDRNPDPAKFSDQNPTPTDIAGDSYGIVALDDLFDLVERYAQDSGKTSVQRDGAKIVQFNVETKRDRRDPGAIGDGFDGENVGPFEERLLEVIARRQMGPRVMIQSFDPRSLLAIADVDPEIRLVMLTAAGSPDFQELATEGIWGWSPNASTVTVELVAEAHDAGLTVVPWTVNDPGVARTLLDAGVDGIITDRPDRFVED</sequence>
<dbReference type="EMBL" id="UOEI01000487">
    <property type="protein sequence ID" value="VAW06716.1"/>
    <property type="molecule type" value="Genomic_DNA"/>
</dbReference>
<dbReference type="PROSITE" id="PS51704">
    <property type="entry name" value="GP_PDE"/>
    <property type="match status" value="1"/>
</dbReference>
<dbReference type="InterPro" id="IPR030395">
    <property type="entry name" value="GP_PDE_dom"/>
</dbReference>
<dbReference type="SUPFAM" id="SSF51695">
    <property type="entry name" value="PLC-like phosphodiesterases"/>
    <property type="match status" value="1"/>
</dbReference>
<proteinExistence type="predicted"/>
<dbReference type="Pfam" id="PF03009">
    <property type="entry name" value="GDPD"/>
    <property type="match status" value="1"/>
</dbReference>
<accession>A0A3B0TI55</accession>
<dbReference type="GO" id="GO:0006629">
    <property type="term" value="P:lipid metabolic process"/>
    <property type="evidence" value="ECO:0007669"/>
    <property type="project" value="InterPro"/>
</dbReference>
<gene>
    <name evidence="3" type="ORF">MNBD_ACTINO01-1338</name>
</gene>
<feature type="compositionally biased region" description="Low complexity" evidence="1">
    <location>
        <begin position="26"/>
        <end position="47"/>
    </location>
</feature>
<dbReference type="GO" id="GO:0008889">
    <property type="term" value="F:glycerophosphodiester phosphodiesterase activity"/>
    <property type="evidence" value="ECO:0007669"/>
    <property type="project" value="UniProtKB-EC"/>
</dbReference>
<protein>
    <submittedName>
        <fullName evidence="3">Glycerophosphoryl diester phosphodiesterase</fullName>
        <ecNumber evidence="3">3.1.4.46</ecNumber>
    </submittedName>
</protein>
<dbReference type="PROSITE" id="PS51257">
    <property type="entry name" value="PROKAR_LIPOPROTEIN"/>
    <property type="match status" value="1"/>
</dbReference>
<dbReference type="Gene3D" id="3.20.20.190">
    <property type="entry name" value="Phosphatidylinositol (PI) phosphodiesterase"/>
    <property type="match status" value="1"/>
</dbReference>
<feature type="region of interest" description="Disordered" evidence="1">
    <location>
        <begin position="26"/>
        <end position="49"/>
    </location>
</feature>
<evidence type="ECO:0000259" key="2">
    <source>
        <dbReference type="PROSITE" id="PS51704"/>
    </source>
</evidence>
<dbReference type="AlphaFoldDB" id="A0A3B0TI55"/>
<dbReference type="InterPro" id="IPR017946">
    <property type="entry name" value="PLC-like_Pdiesterase_TIM-brl"/>
</dbReference>
<reference evidence="3" key="1">
    <citation type="submission" date="2018-06" db="EMBL/GenBank/DDBJ databases">
        <authorList>
            <person name="Zhirakovskaya E."/>
        </authorList>
    </citation>
    <scope>NUCLEOTIDE SEQUENCE</scope>
</reference>
<keyword evidence="3" id="KW-0378">Hydrolase</keyword>
<organism evidence="3">
    <name type="scientific">hydrothermal vent metagenome</name>
    <dbReference type="NCBI Taxonomy" id="652676"/>
    <lineage>
        <taxon>unclassified sequences</taxon>
        <taxon>metagenomes</taxon>
        <taxon>ecological metagenomes</taxon>
    </lineage>
</organism>